<keyword evidence="2" id="KW-0812">Transmembrane</keyword>
<sequence>MNTPHPPFGAPRKELTYRLQKGVVVVLFILLLAFAGLYVLIKKGLEQQNTQQQKLDELVGLVHSAEEHWLEWLLVQDGGIYDEDIAFTSPSQLHQMLFSEYRLIGPGLSRFESLADVSVADSMVLLETLAQNELNVAGLSNAERKDMYAAFVQLKVLDNRLMQINVGLAYDRHIFVERMFWAPVAAFVVVALLILVLSVKFSRQLTGGLAGLHAVVEHRKRGYVATLPVRDVVDELTDLGHLIDNELASRDFDLKRQEESLSLVDKALSQVGEAFLVTNNEGDIIYLSGGAERLWFRDTAVFESMFGIDSGLEDPIGERVADSILLSDQTVALRLSDGYYALNVDALPVESDAESEGVPRFISVRLKSDMAELGVLQHSLTLMEQDVWNAPVRVFRPESPYFGFAKSLEVVRRRVSALLEALNASSDQTKAMEKITKLQQIASLIDEKTVQNGQCSSDVVALENRSIEGLQVELNDMAWLSEQIRDSLILGYELVLQRLALVEKDLSSDVFLLGDVDRCLNEVRAGVLSSLAATEGESEYIRRRFAVDLEHDISKVQSQVEVMTSMAASTLSLLESDRSVGLARLDRARESINEMIERIHGLMTDASTVDSDSVAAVDASKTSRKESNNELGE</sequence>
<dbReference type="EMBL" id="JABAEK010000002">
    <property type="protein sequence ID" value="NLQ16538.1"/>
    <property type="molecule type" value="Genomic_DNA"/>
</dbReference>
<evidence type="ECO:0000313" key="3">
    <source>
        <dbReference type="EMBL" id="NLQ16538.1"/>
    </source>
</evidence>
<dbReference type="Proteomes" id="UP000586067">
    <property type="component" value="Unassembled WGS sequence"/>
</dbReference>
<feature type="transmembrane region" description="Helical" evidence="2">
    <location>
        <begin position="180"/>
        <end position="199"/>
    </location>
</feature>
<keyword evidence="4" id="KW-1185">Reference proteome</keyword>
<feature type="transmembrane region" description="Helical" evidence="2">
    <location>
        <begin position="22"/>
        <end position="41"/>
    </location>
</feature>
<evidence type="ECO:0000313" key="4">
    <source>
        <dbReference type="Proteomes" id="UP000586067"/>
    </source>
</evidence>
<evidence type="ECO:0000256" key="1">
    <source>
        <dbReference type="SAM" id="MobiDB-lite"/>
    </source>
</evidence>
<accession>A0A847QV17</accession>
<name>A0A847QV17_9GAMM</name>
<protein>
    <submittedName>
        <fullName evidence="3">Uncharacterized protein</fullName>
    </submittedName>
</protein>
<dbReference type="RefSeq" id="WP_168822580.1">
    <property type="nucleotide sequence ID" value="NZ_CP073013.1"/>
</dbReference>
<reference evidence="3 4" key="1">
    <citation type="submission" date="2020-04" db="EMBL/GenBank/DDBJ databases">
        <title>Marinomonas sp. M1K-6 isolated from the deep seawater of the Mariana Trench.</title>
        <authorList>
            <person name="Li Y."/>
        </authorList>
    </citation>
    <scope>NUCLEOTIDE SEQUENCE [LARGE SCALE GENOMIC DNA]</scope>
    <source>
        <strain evidence="3 4">M1K-6</strain>
    </source>
</reference>
<comment type="caution">
    <text evidence="3">The sequence shown here is derived from an EMBL/GenBank/DDBJ whole genome shotgun (WGS) entry which is preliminary data.</text>
</comment>
<evidence type="ECO:0000256" key="2">
    <source>
        <dbReference type="SAM" id="Phobius"/>
    </source>
</evidence>
<feature type="compositionally biased region" description="Basic and acidic residues" evidence="1">
    <location>
        <begin position="621"/>
        <end position="633"/>
    </location>
</feature>
<gene>
    <name evidence="3" type="ORF">HGG82_02730</name>
</gene>
<feature type="region of interest" description="Disordered" evidence="1">
    <location>
        <begin position="614"/>
        <end position="633"/>
    </location>
</feature>
<organism evidence="3 4">
    <name type="scientific">Marinomonas profundi</name>
    <dbReference type="NCBI Taxonomy" id="2726122"/>
    <lineage>
        <taxon>Bacteria</taxon>
        <taxon>Pseudomonadati</taxon>
        <taxon>Pseudomonadota</taxon>
        <taxon>Gammaproteobacteria</taxon>
        <taxon>Oceanospirillales</taxon>
        <taxon>Oceanospirillaceae</taxon>
        <taxon>Marinomonas</taxon>
    </lineage>
</organism>
<keyword evidence="2" id="KW-0472">Membrane</keyword>
<proteinExistence type="predicted"/>
<keyword evidence="2" id="KW-1133">Transmembrane helix</keyword>
<dbReference type="AlphaFoldDB" id="A0A847QV17"/>